<proteinExistence type="predicted"/>
<feature type="domain" description="PhoD-like phosphatase metallophosphatase" evidence="1">
    <location>
        <begin position="148"/>
        <end position="489"/>
    </location>
</feature>
<dbReference type="CDD" id="cd07389">
    <property type="entry name" value="MPP_PhoD"/>
    <property type="match status" value="1"/>
</dbReference>
<dbReference type="EMBL" id="SNWD01000006">
    <property type="protein sequence ID" value="TDN82251.1"/>
    <property type="molecule type" value="Genomic_DNA"/>
</dbReference>
<dbReference type="PANTHER" id="PTHR43606:SF2">
    <property type="entry name" value="ALKALINE PHOSPHATASE FAMILY PROTEIN (AFU_ORTHOLOGUE AFUA_5G03860)"/>
    <property type="match status" value="1"/>
</dbReference>
<dbReference type="AlphaFoldDB" id="A0A4R6FL49"/>
<evidence type="ECO:0000259" key="2">
    <source>
        <dbReference type="Pfam" id="PF16655"/>
    </source>
</evidence>
<dbReference type="InterPro" id="IPR032093">
    <property type="entry name" value="PhoD_N"/>
</dbReference>
<dbReference type="Gene3D" id="3.60.21.70">
    <property type="entry name" value="PhoD-like phosphatase"/>
    <property type="match status" value="1"/>
</dbReference>
<dbReference type="Pfam" id="PF16655">
    <property type="entry name" value="PhoD_N"/>
    <property type="match status" value="1"/>
</dbReference>
<dbReference type="Gene3D" id="2.60.40.380">
    <property type="entry name" value="Purple acid phosphatase-like, N-terminal"/>
    <property type="match status" value="1"/>
</dbReference>
<dbReference type="Pfam" id="PF09423">
    <property type="entry name" value="PhoD"/>
    <property type="match status" value="1"/>
</dbReference>
<dbReference type="Proteomes" id="UP000295493">
    <property type="component" value="Unassembled WGS sequence"/>
</dbReference>
<organism evidence="3 4">
    <name type="scientific">Stakelama pacifica</name>
    <dbReference type="NCBI Taxonomy" id="517720"/>
    <lineage>
        <taxon>Bacteria</taxon>
        <taxon>Pseudomonadati</taxon>
        <taxon>Pseudomonadota</taxon>
        <taxon>Alphaproteobacteria</taxon>
        <taxon>Sphingomonadales</taxon>
        <taxon>Sphingomonadaceae</taxon>
        <taxon>Stakelama</taxon>
    </lineage>
</organism>
<reference evidence="3 4" key="1">
    <citation type="submission" date="2019-03" db="EMBL/GenBank/DDBJ databases">
        <title>Genomic Encyclopedia of Type Strains, Phase IV (KMG-IV): sequencing the most valuable type-strain genomes for metagenomic binning, comparative biology and taxonomic classification.</title>
        <authorList>
            <person name="Goeker M."/>
        </authorList>
    </citation>
    <scope>NUCLEOTIDE SEQUENCE [LARGE SCALE GENOMIC DNA]</scope>
    <source>
        <strain evidence="3 4">DSM 25059</strain>
    </source>
</reference>
<dbReference type="RefSeq" id="WP_133495635.1">
    <property type="nucleotide sequence ID" value="NZ_BMLU01000006.1"/>
</dbReference>
<dbReference type="OrthoDB" id="327733at2"/>
<dbReference type="SUPFAM" id="SSF56300">
    <property type="entry name" value="Metallo-dependent phosphatases"/>
    <property type="match status" value="1"/>
</dbReference>
<evidence type="ECO:0000313" key="3">
    <source>
        <dbReference type="EMBL" id="TDN82251.1"/>
    </source>
</evidence>
<dbReference type="InterPro" id="IPR018946">
    <property type="entry name" value="PhoD-like_MPP"/>
</dbReference>
<feature type="domain" description="Phospholipase D N-terminal" evidence="2">
    <location>
        <begin position="39"/>
        <end position="135"/>
    </location>
</feature>
<gene>
    <name evidence="3" type="ORF">EV664_10657</name>
</gene>
<evidence type="ECO:0000313" key="4">
    <source>
        <dbReference type="Proteomes" id="UP000295493"/>
    </source>
</evidence>
<name>A0A4R6FL49_9SPHN</name>
<dbReference type="InterPro" id="IPR029052">
    <property type="entry name" value="Metallo-depent_PP-like"/>
</dbReference>
<protein>
    <submittedName>
        <fullName evidence="3">Alkaline phosphatase D</fullName>
    </submittedName>
</protein>
<evidence type="ECO:0000259" key="1">
    <source>
        <dbReference type="Pfam" id="PF09423"/>
    </source>
</evidence>
<dbReference type="InterPro" id="IPR038607">
    <property type="entry name" value="PhoD-like_sf"/>
</dbReference>
<accession>A0A4R6FL49</accession>
<comment type="caution">
    <text evidence="3">The sequence shown here is derived from an EMBL/GenBank/DDBJ whole genome shotgun (WGS) entry which is preliminary data.</text>
</comment>
<keyword evidence="4" id="KW-1185">Reference proteome</keyword>
<sequence>MSILTPTRRGFVGGLIAAPFLLPAASRAQVGFADYPFTLGVAAGDALSDGFVIWTRLAPDPMAPHGGMPMAAVPVDWEVAEDDGFRNVVAKGSEKAWPELAHSVHVEVSGLKPGRPYWYRFRCAGERSFAGRATTLPAPGAKVDRVRFAAVGCQHFEAGLYTCFRHAAEDAPDFMFHYGDYIYEYSPGYVLDAFDRPIAPVRRYATREPFSLDDYRVRYAQTTMDADLQAARAAAPWYCTYDDHEVQNNWAGQWAQDGTPPQEFLLRRRAALQAWYEHMPVRRASFPDAEGAVHFRKRVDFGDLVRLHMPNTRLYRSDQPCGDGFKPMCPGAHAKGQQMIDTAQEDWLDQGFASSNQRWQGLAQQVMMAPIDRRTAAYPAPEPTYNMDSWAGYPDQRDRLFAMFGRHKGGNVVVITGDEHQNWAMDLQHQGRTVASEFVSTSMSSGGDGHDVRPGNEQIMQDNPFLHWTNDRRGYVLSEITPEAWTGHFRVVDSVRQPGAPIRTAARWAVESGRPGLISA</sequence>
<dbReference type="InterPro" id="IPR052900">
    <property type="entry name" value="Phospholipid_Metab_Enz"/>
</dbReference>
<dbReference type="PANTHER" id="PTHR43606">
    <property type="entry name" value="PHOSPHATASE, PUTATIVE (AFU_ORTHOLOGUE AFUA_6G08710)-RELATED"/>
    <property type="match status" value="1"/>
</dbReference>